<reference evidence="3 4" key="1">
    <citation type="submission" date="2020-08" db="EMBL/GenBank/DDBJ databases">
        <title>Genomic Encyclopedia of Type Strains, Phase IV (KMG-IV): sequencing the most valuable type-strain genomes for metagenomic binning, comparative biology and taxonomic classification.</title>
        <authorList>
            <person name="Goeker M."/>
        </authorList>
    </citation>
    <scope>NUCLEOTIDE SEQUENCE [LARGE SCALE GENOMIC DNA]</scope>
    <source>
        <strain evidence="3 4">DSM 102235</strain>
    </source>
</reference>
<dbReference type="Gene3D" id="3.30.70.1060">
    <property type="entry name" value="Dimeric alpha+beta barrel"/>
    <property type="match status" value="1"/>
</dbReference>
<sequence>MPIPAGHHLFVIDIRYTASSEDIESVRAPHMTFIQQCLDDGFILVSGPKVPRDGGLIIAVGESMDAVQARMAQDPFSTAGVVEMTFTEFDPGTRHPTLAALAQQA</sequence>
<dbReference type="PANTHER" id="PTHR37828">
    <property type="entry name" value="GSR2449 PROTEIN"/>
    <property type="match status" value="1"/>
</dbReference>
<proteinExistence type="inferred from homology"/>
<evidence type="ECO:0000259" key="2">
    <source>
        <dbReference type="Pfam" id="PF03795"/>
    </source>
</evidence>
<dbReference type="AlphaFoldDB" id="A0A7W6DIQ6"/>
<accession>A0A7W6DIQ6</accession>
<evidence type="ECO:0000256" key="1">
    <source>
        <dbReference type="ARBA" id="ARBA00007689"/>
    </source>
</evidence>
<dbReference type="EMBL" id="JACIEJ010000001">
    <property type="protein sequence ID" value="MBB3983783.1"/>
    <property type="molecule type" value="Genomic_DNA"/>
</dbReference>
<organism evidence="3 4">
    <name type="scientific">Sagittula marina</name>
    <dbReference type="NCBI Taxonomy" id="943940"/>
    <lineage>
        <taxon>Bacteria</taxon>
        <taxon>Pseudomonadati</taxon>
        <taxon>Pseudomonadota</taxon>
        <taxon>Alphaproteobacteria</taxon>
        <taxon>Rhodobacterales</taxon>
        <taxon>Roseobacteraceae</taxon>
        <taxon>Sagittula</taxon>
    </lineage>
</organism>
<dbReference type="Proteomes" id="UP000541426">
    <property type="component" value="Unassembled WGS sequence"/>
</dbReference>
<feature type="domain" description="YCII-related" evidence="2">
    <location>
        <begin position="12"/>
        <end position="83"/>
    </location>
</feature>
<dbReference type="InterPro" id="IPR005545">
    <property type="entry name" value="YCII"/>
</dbReference>
<dbReference type="Pfam" id="PF03795">
    <property type="entry name" value="YCII"/>
    <property type="match status" value="1"/>
</dbReference>
<name>A0A7W6DIQ6_9RHOB</name>
<gene>
    <name evidence="3" type="ORF">GGQ68_000094</name>
</gene>
<keyword evidence="4" id="KW-1185">Reference proteome</keyword>
<dbReference type="RefSeq" id="WP_246429195.1">
    <property type="nucleotide sequence ID" value="NZ_BAABBZ010000012.1"/>
</dbReference>
<protein>
    <submittedName>
        <fullName evidence="3">Uncharacterized protein YciI</fullName>
    </submittedName>
</protein>
<evidence type="ECO:0000313" key="3">
    <source>
        <dbReference type="EMBL" id="MBB3983783.1"/>
    </source>
</evidence>
<dbReference type="PANTHER" id="PTHR37828:SF1">
    <property type="entry name" value="YCII-RELATED DOMAIN-CONTAINING PROTEIN"/>
    <property type="match status" value="1"/>
</dbReference>
<dbReference type="InterPro" id="IPR011008">
    <property type="entry name" value="Dimeric_a/b-barrel"/>
</dbReference>
<evidence type="ECO:0000313" key="4">
    <source>
        <dbReference type="Proteomes" id="UP000541426"/>
    </source>
</evidence>
<dbReference type="SUPFAM" id="SSF54909">
    <property type="entry name" value="Dimeric alpha+beta barrel"/>
    <property type="match status" value="1"/>
</dbReference>
<comment type="similarity">
    <text evidence="1">Belongs to the YciI family.</text>
</comment>
<comment type="caution">
    <text evidence="3">The sequence shown here is derived from an EMBL/GenBank/DDBJ whole genome shotgun (WGS) entry which is preliminary data.</text>
</comment>